<keyword evidence="3" id="KW-0732">Signal</keyword>
<protein>
    <submittedName>
        <fullName evidence="4">Transmembrane protein, putative</fullName>
    </submittedName>
</protein>
<dbReference type="PROSITE" id="PS50294">
    <property type="entry name" value="WD_REPEATS_REGION"/>
    <property type="match status" value="1"/>
</dbReference>
<keyword evidence="2" id="KW-1133">Transmembrane helix</keyword>
<keyword evidence="2" id="KW-0472">Membrane</keyword>
<feature type="transmembrane region" description="Helical" evidence="2">
    <location>
        <begin position="2521"/>
        <end position="2547"/>
    </location>
</feature>
<dbReference type="OrthoDB" id="326153at2759"/>
<dbReference type="SUPFAM" id="SSF50998">
    <property type="entry name" value="Quinoprotein alcohol dehydrogenase-like"/>
    <property type="match status" value="2"/>
</dbReference>
<dbReference type="Proteomes" id="UP000009168">
    <property type="component" value="Unassembled WGS sequence"/>
</dbReference>
<dbReference type="SUPFAM" id="SSF50978">
    <property type="entry name" value="WD40 repeat-like"/>
    <property type="match status" value="1"/>
</dbReference>
<dbReference type="Gene3D" id="2.10.220.10">
    <property type="entry name" value="Hormone Receptor, Insulin-like Growth Factor Receptor 1, Chain A, domain 2"/>
    <property type="match status" value="1"/>
</dbReference>
<evidence type="ECO:0000256" key="1">
    <source>
        <dbReference type="PROSITE-ProRule" id="PRU00221"/>
    </source>
</evidence>
<keyword evidence="2 4" id="KW-0812">Transmembrane</keyword>
<feature type="chain" id="PRO_5004906626" evidence="3">
    <location>
        <begin position="22"/>
        <end position="2962"/>
    </location>
</feature>
<dbReference type="EMBL" id="GG662606">
    <property type="protein sequence ID" value="EWS73098.1"/>
    <property type="molecule type" value="Genomic_DNA"/>
</dbReference>
<dbReference type="GeneID" id="24440627"/>
<dbReference type="SUPFAM" id="SSF101898">
    <property type="entry name" value="NHL repeat"/>
    <property type="match status" value="1"/>
</dbReference>
<dbReference type="InterPro" id="IPR015943">
    <property type="entry name" value="WD40/YVTN_repeat-like_dom_sf"/>
</dbReference>
<evidence type="ECO:0000313" key="4">
    <source>
        <dbReference type="EMBL" id="EWS73098.1"/>
    </source>
</evidence>
<feature type="transmembrane region" description="Helical" evidence="2">
    <location>
        <begin position="2691"/>
        <end position="2708"/>
    </location>
</feature>
<reference evidence="5" key="1">
    <citation type="journal article" date="2006" name="PLoS Biol.">
        <title>Macronuclear genome sequence of the ciliate Tetrahymena thermophila, a model eukaryote.</title>
        <authorList>
            <person name="Eisen J.A."/>
            <person name="Coyne R.S."/>
            <person name="Wu M."/>
            <person name="Wu D."/>
            <person name="Thiagarajan M."/>
            <person name="Wortman J.R."/>
            <person name="Badger J.H."/>
            <person name="Ren Q."/>
            <person name="Amedeo P."/>
            <person name="Jones K.M."/>
            <person name="Tallon L.J."/>
            <person name="Delcher A.L."/>
            <person name="Salzberg S.L."/>
            <person name="Silva J.C."/>
            <person name="Haas B.J."/>
            <person name="Majoros W.H."/>
            <person name="Farzad M."/>
            <person name="Carlton J.M."/>
            <person name="Smith R.K. Jr."/>
            <person name="Garg J."/>
            <person name="Pearlman R.E."/>
            <person name="Karrer K.M."/>
            <person name="Sun L."/>
            <person name="Manning G."/>
            <person name="Elde N.C."/>
            <person name="Turkewitz A.P."/>
            <person name="Asai D.J."/>
            <person name="Wilkes D.E."/>
            <person name="Wang Y."/>
            <person name="Cai H."/>
            <person name="Collins K."/>
            <person name="Stewart B.A."/>
            <person name="Lee S.R."/>
            <person name="Wilamowska K."/>
            <person name="Weinberg Z."/>
            <person name="Ruzzo W.L."/>
            <person name="Wloga D."/>
            <person name="Gaertig J."/>
            <person name="Frankel J."/>
            <person name="Tsao C.-C."/>
            <person name="Gorovsky M.A."/>
            <person name="Keeling P.J."/>
            <person name="Waller R.F."/>
            <person name="Patron N.J."/>
            <person name="Cherry J.M."/>
            <person name="Stover N.A."/>
            <person name="Krieger C.J."/>
            <person name="del Toro C."/>
            <person name="Ryder H.F."/>
            <person name="Williamson S.C."/>
            <person name="Barbeau R.A."/>
            <person name="Hamilton E.P."/>
            <person name="Orias E."/>
        </authorList>
    </citation>
    <scope>NUCLEOTIDE SEQUENCE [LARGE SCALE GENOMIC DNA]</scope>
    <source>
        <strain evidence="5">SB210</strain>
    </source>
</reference>
<evidence type="ECO:0000313" key="5">
    <source>
        <dbReference type="Proteomes" id="UP000009168"/>
    </source>
</evidence>
<gene>
    <name evidence="4" type="ORF">TTHERM_000777135</name>
</gene>
<sequence length="2962" mass="341844">MSQLLICSLLIFGFYSKVIQALLCDSKCAYCSSYNTCYQCQPGYTLSSDQLTCQSNCPNQTYYYEATQSCLQDCPQGFEKSQQNKACISVNNCDQVTFLSGSKDFKFNMNSQLYQNLLIVSGQQNQTINENYLKVYQLQNDEYGFYPIGTLEGHNTPIIAFKNLDGEYSQMLISISRNLVIAWDMQYGLLKSSVNLSDNLYVNSNSFYLDQNILVLNYFDSNQFAVFFLKSWVKSLFSQEQNDQTDQFFTFFDRVHQTPIIGYQIQFNNYLISYDNNNMIIKWDINNNYGYEIYQNFNFTINQVFSFPNFQSMQNSDFFIVTFQENTSINIISNNNNTSILAFNTNHTTAISNIFFDISIQVQNYQSLNIVQLISISQTEIIVFQFNINQQSIKAIANFTQSTLFTKLINNQVIIVNQKGLNAFSFQQQQQQSNSTSQLQLLNILPTAISTNDYIGDIQQLNTFSNISYVIVGRLLTIYQSQIQPGNSILAFKQSQQIQSSPKYSQHYGKVNGVVMDTSQNLIISYSSDGSFGIWDIIQNSILNQKPLYFQLPPWCLSLQSCQTSIIYSQVIMNGVLLSLYSNNIFITWNISRYQISQRNTYSLPSQWLSLTNYGFFNNYLFMSNNKELFIYNFNSSETQIVNNNYTQYSENISQIQLGFNSNTFYLLETLTTYNNSSPQYLLRIKFLSNYTVSKNTTIQQQCQELQYFQQTQKVIVNYYSVNLTIVTFPTLTSVSITLDSNIVTQIYSASQNSFLIITASTTMYQYLPSGSTYASNKPANSPLPRKNFGMIYKSQFQVTSSGYTYFQNTGFNQLDNQVFYLLYSNLRICQVFPFKNEISSVSVVNNALAYIGFSDGSFQIGRYSCSTQIYVNDYCNTQNTIFNPYLKKAYLFNLGKVIVVDLYSKSDVVINYGHPTTNSVNVIQDSVNGNMITYSKESTQNLYKFNQKNQTATQFMNGHNATVDYVFLDIQNDVVISHSISLTDLKVIVWSYSYTIQLQVFLNIQQFNQTTPIIGIVSAVFDQNRQQLFVLTLQGTLFTFNYLNYTVKTQFLIQNAQTIYLDSNYNKFYLIYNQYRIQVRNYYTLNLENEIITNSPIPPLQKLSPSNNWLIITSSKLLTVIDRQTQTYKSTILCNTNCGDFKISDKLNLIFSYLRDNSDSIDAYDITNGNYLYSISGQTDLDIGTIKLIVMDDVNYLLFIGKLSSYITVFFNYLTKQYVGYTYENIFLFWGTAMNNQFNALSVADTSTFYIRTIQEQITSTFKFQDQYMLKQIDYYTSSTGDIYFVGGLGYVRRYTTQNQMVKLVGQLSNYIQIVYYNQNVYVLTYTQLLKYSDNFQILPSNSTLNMFGSQIIGTINNQIFVSTFNSTILQIDCQSFQVINTIALPSSLVQSQFVQKYNDLLIITQDGSFIRYNYANKTQVFKLSSTYYYAYYNLNLSLISLVSSTQIEMYTYTINIQNFTNYQLTIVPYSSTLSFVFIDEQYSNLYAVLANDRVIDIFSFQRNPLTPNMNMTKINFIPYINSIFSVQLSIVGSYIKVQIPWSISYYDRQTFNFYWQVQDPKFIQQIRQYIINPSFPELVFTAQNNFITIAYQNIQSQVYNLLLKYQLQYPTIYNITIQKNFDLYMINMLILVSGNIVRYQANIPIVNGIPQQSYFKNCLLQIQNPLAGYQVQNQLSNLQDYFSQFNYQSQGIRLQIYGTSFLYYTPLMQQLNTQVQYFGNQQNSNLNLEANLFSQNQNQQVSLSNQNLILLSKPIVAQFNALTNTFSLQNVSFSQLNQSYQVNTTIKMTNLIQISFINITIQQINLGGQVSLFDIQNCTNVSFQNIQIQNINIQDLVSLFKFQLVSNLNIQNLSIVQINYEYTTRRFLIISQTQQYLFQFYKIANLTLSGFTIQYIKGNSNQSIFDFKQNQNSLLQDIQLNQIVDIQVISYVNYFQDEISTTVEENDIAYLSQINIKDFHSNQNAINYQGSTLQISFSSFDSINCLKCTGSSLQVYQTTNLEIRNTNFTNNSAYNGGSIAIINCQSSSISITNSQFLGNSAQNSGGAIYLSNSYLKLQNDIFESNSALIGGAIRYVGGRPREFNHQYFQANGVQFIQNVAVIHSQNWGSYIQYVKAQQLNLKNFRLLDQQQDKSESKNLQQDIFQINNLQSGGFINLQFQIYDEENNALYYNVTSCQNNQYPKDICDELSQIKLTLLSLDENVVRVVGSYTAQFSQFISSIEGFQIIGIQLIGNPLSSQFIYLQAEGIQQYQPLSSNDIIQKLSSAVYQDKYQLNFRQCEIGEIYKQANQIYLCSECIVGTYSLQTPTKNNSLQCQRCPDQTSYCYKNQMELKAGYWKSTNLTDNIYQCQTKSSCNGDQKTNYCATGHYGPLCQFCDENGVIWQDKFQYDNKNGCTNCTKMSIGYAIGETLIVSLIIVAYCLFNIVQCLKASERVVLAFYMRVLKLSCISRSSQNNEVNMAVKALTYFLQLYKLISNYTLDLPQVVAVAPDIFGSPSSSAVVNNACQVALLSTESMPHLYWRSLMIILSPFGFAIVLFLIYLIFIHKKYNVTIRKSHVICTLIFLFQYTQPNIVQNLVAQVSCQEFDGKKYIIADYTYECYTQQHLSFILFLIGPGLIFHSFIYPLFVFTVLYISRNQLNNATVRLRYGYIYQDYNVRGYYWEIMKYFLKLSLILVLNFYDSPQPKTKFLAVFCVLAIYYILLILVKPYQMKRYQQVDQNSTIALMMVSILNYFLNTDVTQIQIYIFYMLLLLCQLVNGGFLVFLILRVYFEKYVQFILNKLPSSIRNSIYIRFLMSKTDIHSDLVVQKAIKLWMLVYKKSKFYQLKQQQSSFIKKQIKSKFSGALLEPSSSQISPTIIPSHQERAKRFSLKKSNMHHIYYRNQSETEEQLNSHRLLTNPQTLRTQQDKVLKTQSIVDQLKENQQEQESDQIDILSSGSSMKIPNFVAKSNARNSILSQN</sequence>
<dbReference type="InterPro" id="IPR009030">
    <property type="entry name" value="Growth_fac_rcpt_cys_sf"/>
</dbReference>
<dbReference type="PROSITE" id="PS50082">
    <property type="entry name" value="WD_REPEATS_2"/>
    <property type="match status" value="1"/>
</dbReference>
<proteinExistence type="predicted"/>
<accession>W7X9L8</accession>
<feature type="transmembrane region" description="Helical" evidence="2">
    <location>
        <begin position="2610"/>
        <end position="2636"/>
    </location>
</feature>
<dbReference type="PANTHER" id="PTHR11319:SF35">
    <property type="entry name" value="OUTER MEMBRANE PROTEIN PMPC-RELATED"/>
    <property type="match status" value="1"/>
</dbReference>
<dbReference type="InParanoid" id="W7X9L8"/>
<evidence type="ECO:0000256" key="3">
    <source>
        <dbReference type="SAM" id="SignalP"/>
    </source>
</evidence>
<dbReference type="InterPro" id="IPR036322">
    <property type="entry name" value="WD40_repeat_dom_sf"/>
</dbReference>
<dbReference type="Gene3D" id="2.130.10.10">
    <property type="entry name" value="YVTN repeat-like/Quinoprotein amine dehydrogenase"/>
    <property type="match status" value="1"/>
</dbReference>
<dbReference type="RefSeq" id="XP_012654369.1">
    <property type="nucleotide sequence ID" value="XM_012798915.1"/>
</dbReference>
<keyword evidence="5" id="KW-1185">Reference proteome</keyword>
<dbReference type="KEGG" id="tet:TTHERM_000777135"/>
<dbReference type="InterPro" id="IPR011047">
    <property type="entry name" value="Quinoprotein_ADH-like_sf"/>
</dbReference>
<feature type="repeat" description="WD" evidence="1">
    <location>
        <begin position="504"/>
        <end position="545"/>
    </location>
</feature>
<dbReference type="PANTHER" id="PTHR11319">
    <property type="entry name" value="G PROTEIN-COUPLED RECEPTOR-RELATED"/>
    <property type="match status" value="1"/>
</dbReference>
<organism evidence="4 5">
    <name type="scientific">Tetrahymena thermophila (strain SB210)</name>
    <dbReference type="NCBI Taxonomy" id="312017"/>
    <lineage>
        <taxon>Eukaryota</taxon>
        <taxon>Sar</taxon>
        <taxon>Alveolata</taxon>
        <taxon>Ciliophora</taxon>
        <taxon>Intramacronucleata</taxon>
        <taxon>Oligohymenophorea</taxon>
        <taxon>Hymenostomatida</taxon>
        <taxon>Tetrahymenina</taxon>
        <taxon>Tetrahymenidae</taxon>
        <taxon>Tetrahymena</taxon>
    </lineage>
</organism>
<feature type="transmembrane region" description="Helical" evidence="2">
    <location>
        <begin position="2749"/>
        <end position="2773"/>
    </location>
</feature>
<name>W7X9L8_TETTS</name>
<feature type="signal peptide" evidence="3">
    <location>
        <begin position="1"/>
        <end position="21"/>
    </location>
</feature>
<dbReference type="SUPFAM" id="SSF57184">
    <property type="entry name" value="Growth factor receptor domain"/>
    <property type="match status" value="1"/>
</dbReference>
<dbReference type="InterPro" id="IPR001680">
    <property type="entry name" value="WD40_rpt"/>
</dbReference>
<evidence type="ECO:0000256" key="2">
    <source>
        <dbReference type="SAM" id="Phobius"/>
    </source>
</evidence>
<keyword evidence="1" id="KW-0853">WD repeat</keyword>